<accession>A0A3P7PAV4</accession>
<dbReference type="Pfam" id="PF00102">
    <property type="entry name" value="Y_phosphatase"/>
    <property type="match status" value="1"/>
</dbReference>
<dbReference type="SMART" id="SM00194">
    <property type="entry name" value="PTPc"/>
    <property type="match status" value="1"/>
</dbReference>
<evidence type="ECO:0000313" key="2">
    <source>
        <dbReference type="EMBL" id="VDN17132.1"/>
    </source>
</evidence>
<dbReference type="GO" id="GO:0004725">
    <property type="term" value="F:protein tyrosine phosphatase activity"/>
    <property type="evidence" value="ECO:0007669"/>
    <property type="project" value="InterPro"/>
</dbReference>
<dbReference type="PANTHER" id="PTHR19134:SF542">
    <property type="entry name" value="RECEPTOR-TYPE TYROSINE-PROTEIN PHOSPHATASE S"/>
    <property type="match status" value="1"/>
</dbReference>
<name>A0A3P7PAV4_DIBLA</name>
<proteinExistence type="predicted"/>
<dbReference type="InterPro" id="IPR029021">
    <property type="entry name" value="Prot-tyrosine_phosphatase-like"/>
</dbReference>
<feature type="non-terminal residue" evidence="2">
    <location>
        <position position="162"/>
    </location>
</feature>
<dbReference type="Gene3D" id="3.90.190.10">
    <property type="entry name" value="Protein tyrosine phosphatase superfamily"/>
    <property type="match status" value="1"/>
</dbReference>
<dbReference type="InterPro" id="IPR050348">
    <property type="entry name" value="Protein-Tyr_Phosphatase"/>
</dbReference>
<dbReference type="InterPro" id="IPR000242">
    <property type="entry name" value="PTP_cat"/>
</dbReference>
<dbReference type="Proteomes" id="UP000281553">
    <property type="component" value="Unassembled WGS sequence"/>
</dbReference>
<organism evidence="2 3">
    <name type="scientific">Dibothriocephalus latus</name>
    <name type="common">Fish tapeworm</name>
    <name type="synonym">Diphyllobothrium latum</name>
    <dbReference type="NCBI Taxonomy" id="60516"/>
    <lineage>
        <taxon>Eukaryota</taxon>
        <taxon>Metazoa</taxon>
        <taxon>Spiralia</taxon>
        <taxon>Lophotrochozoa</taxon>
        <taxon>Platyhelminthes</taxon>
        <taxon>Cestoda</taxon>
        <taxon>Eucestoda</taxon>
        <taxon>Diphyllobothriidea</taxon>
        <taxon>Diphyllobothriidae</taxon>
        <taxon>Dibothriocephalus</taxon>
    </lineage>
</organism>
<dbReference type="OrthoDB" id="6272991at2759"/>
<evidence type="ECO:0000313" key="3">
    <source>
        <dbReference type="Proteomes" id="UP000281553"/>
    </source>
</evidence>
<dbReference type="PANTHER" id="PTHR19134">
    <property type="entry name" value="RECEPTOR-TYPE TYROSINE-PROTEIN PHOSPHATASE"/>
    <property type="match status" value="1"/>
</dbReference>
<dbReference type="FunFam" id="3.90.190.10:FF:000210">
    <property type="entry name" value="Receptor-type tyrosine-protein phosphatase delta isoform x2"/>
    <property type="match status" value="1"/>
</dbReference>
<reference evidence="2 3" key="1">
    <citation type="submission" date="2018-11" db="EMBL/GenBank/DDBJ databases">
        <authorList>
            <consortium name="Pathogen Informatics"/>
        </authorList>
    </citation>
    <scope>NUCLEOTIDE SEQUENCE [LARGE SCALE GENOMIC DNA]</scope>
</reference>
<dbReference type="PROSITE" id="PS50055">
    <property type="entry name" value="TYR_PHOSPHATASE_PTP"/>
    <property type="match status" value="1"/>
</dbReference>
<dbReference type="SUPFAM" id="SSF52799">
    <property type="entry name" value="(Phosphotyrosine protein) phosphatases II"/>
    <property type="match status" value="1"/>
</dbReference>
<sequence length="162" mass="18665">MLNSSRVNSPVPRSVKSVDNMALPGQPPISLDHLAVHVTNLKSFDNNGLYKEYEAIDPGSGYTWQNANLDLNKPKNRYANVIAYDHSRVLLRQLPGIVCSDYINANYIDGYQRQNAYIATQGPLPETFADFWRMVWEQNSRIIVMMTRLEERARLKCDQYWP</sequence>
<feature type="domain" description="Tyrosine-protein phosphatase" evidence="1">
    <location>
        <begin position="49"/>
        <end position="162"/>
    </location>
</feature>
<dbReference type="AlphaFoldDB" id="A0A3P7PAV4"/>
<dbReference type="EMBL" id="UYRU01067893">
    <property type="protein sequence ID" value="VDN17132.1"/>
    <property type="molecule type" value="Genomic_DNA"/>
</dbReference>
<gene>
    <name evidence="2" type="ORF">DILT_LOCUS12848</name>
</gene>
<keyword evidence="3" id="KW-1185">Reference proteome</keyword>
<dbReference type="GO" id="GO:0099560">
    <property type="term" value="P:synaptic membrane adhesion"/>
    <property type="evidence" value="ECO:0007669"/>
    <property type="project" value="TreeGrafter"/>
</dbReference>
<dbReference type="PRINTS" id="PR00700">
    <property type="entry name" value="PRTYPHPHTASE"/>
</dbReference>
<protein>
    <recommendedName>
        <fullName evidence="1">Tyrosine-protein phosphatase domain-containing protein</fullName>
    </recommendedName>
</protein>
<evidence type="ECO:0000259" key="1">
    <source>
        <dbReference type="PROSITE" id="PS50055"/>
    </source>
</evidence>